<dbReference type="Proteomes" id="UP000050741">
    <property type="component" value="Unassembled WGS sequence"/>
</dbReference>
<organism evidence="5 6">
    <name type="scientific">Globodera pallida</name>
    <name type="common">Potato cyst nematode worm</name>
    <name type="synonym">Heterodera pallida</name>
    <dbReference type="NCBI Taxonomy" id="36090"/>
    <lineage>
        <taxon>Eukaryota</taxon>
        <taxon>Metazoa</taxon>
        <taxon>Ecdysozoa</taxon>
        <taxon>Nematoda</taxon>
        <taxon>Chromadorea</taxon>
        <taxon>Rhabditida</taxon>
        <taxon>Tylenchina</taxon>
        <taxon>Tylenchomorpha</taxon>
        <taxon>Tylenchoidea</taxon>
        <taxon>Heteroderidae</taxon>
        <taxon>Heteroderinae</taxon>
        <taxon>Globodera</taxon>
    </lineage>
</organism>
<reference evidence="5" key="1">
    <citation type="submission" date="2014-05" db="EMBL/GenBank/DDBJ databases">
        <title>The genome and life-stage specific transcriptomes of Globodera pallida elucidate key aspects of plant parasitism by a cyst nematode.</title>
        <authorList>
            <person name="Cotton J.A."/>
            <person name="Lilley C.J."/>
            <person name="Jones L.M."/>
            <person name="Kikuchi T."/>
            <person name="Reid A.J."/>
            <person name="Thorpe P."/>
            <person name="Tsai I.J."/>
            <person name="Beasley H."/>
            <person name="Blok V."/>
            <person name="Cock P.J.A."/>
            <person name="Van den Akker S.E."/>
            <person name="Holroyd N."/>
            <person name="Hunt M."/>
            <person name="Mantelin S."/>
            <person name="Naghra H."/>
            <person name="Pain A."/>
            <person name="Palomares-Rius J.E."/>
            <person name="Zarowiecki M."/>
            <person name="Berriman M."/>
            <person name="Jones J.T."/>
            <person name="Urwin P.E."/>
        </authorList>
    </citation>
    <scope>NUCLEOTIDE SEQUENCE [LARGE SCALE GENOMIC DNA]</scope>
    <source>
        <strain evidence="5">Lindley</strain>
    </source>
</reference>
<dbReference type="PANTHER" id="PTHR10882:SF0">
    <property type="entry name" value="DIPHTHINE METHYL ESTER SYNTHASE"/>
    <property type="match status" value="1"/>
</dbReference>
<dbReference type="InterPro" id="IPR000878">
    <property type="entry name" value="4pyrrol_Mease"/>
</dbReference>
<dbReference type="InterPro" id="IPR014777">
    <property type="entry name" value="4pyrrole_Mease_sub1"/>
</dbReference>
<dbReference type="WBParaSite" id="GPLIN_001459500">
    <property type="protein sequence ID" value="GPLIN_001459500"/>
    <property type="gene ID" value="GPLIN_001459500"/>
</dbReference>
<evidence type="ECO:0000313" key="5">
    <source>
        <dbReference type="Proteomes" id="UP000050741"/>
    </source>
</evidence>
<dbReference type="EC" id="2.1.1.314" evidence="2"/>
<evidence type="ECO:0000259" key="4">
    <source>
        <dbReference type="Pfam" id="PF00590"/>
    </source>
</evidence>
<name>A0A183CNY8_GLOPA</name>
<proteinExistence type="predicted"/>
<reference evidence="6" key="2">
    <citation type="submission" date="2016-06" db="UniProtKB">
        <authorList>
            <consortium name="WormBaseParasite"/>
        </authorList>
    </citation>
    <scope>IDENTIFICATION</scope>
</reference>
<evidence type="ECO:0000256" key="1">
    <source>
        <dbReference type="ARBA" id="ARBA00004006"/>
    </source>
</evidence>
<accession>A0A183CNY8</accession>
<evidence type="ECO:0000313" key="6">
    <source>
        <dbReference type="WBParaSite" id="GPLIN_001459500"/>
    </source>
</evidence>
<dbReference type="FunFam" id="3.40.1010.10:FF:000004">
    <property type="entry name" value="Putative diphthine synthase"/>
    <property type="match status" value="1"/>
</dbReference>
<dbReference type="GO" id="GO:0141133">
    <property type="term" value="F:diphthine methyl ester synthase activity"/>
    <property type="evidence" value="ECO:0007669"/>
    <property type="project" value="UniProtKB-EC"/>
</dbReference>
<dbReference type="InterPro" id="IPR035996">
    <property type="entry name" value="4pyrrol_Methylase_sf"/>
</dbReference>
<dbReference type="AlphaFoldDB" id="A0A183CNY8"/>
<comment type="function">
    <text evidence="1">S-adenosyl-L-methionine-dependent methyltransferase that catalyzes four methylations of the modified target histidine residue in translation elongation factor 2 (EF-2), to form an intermediate called diphthine methyl ester. The four successive methylation reactions represent the second step of diphthamide biosynthesis.</text>
</comment>
<dbReference type="PANTHER" id="PTHR10882">
    <property type="entry name" value="DIPHTHINE SYNTHASE"/>
    <property type="match status" value="1"/>
</dbReference>
<comment type="catalytic activity">
    <reaction evidence="3">
        <text>2-[(3S)-amino-3-carboxypropyl]-L-histidyl-[translation elongation factor 2] + 4 S-adenosyl-L-methionine = diphthine methyl ester-[translation elongation factor 2] + 4 S-adenosyl-L-homocysteine + 3 H(+)</text>
        <dbReference type="Rhea" id="RHEA:42652"/>
        <dbReference type="Rhea" id="RHEA-COMP:9749"/>
        <dbReference type="Rhea" id="RHEA-COMP:10173"/>
        <dbReference type="ChEBI" id="CHEBI:15378"/>
        <dbReference type="ChEBI" id="CHEBI:57856"/>
        <dbReference type="ChEBI" id="CHEBI:59789"/>
        <dbReference type="ChEBI" id="CHEBI:73995"/>
        <dbReference type="ChEBI" id="CHEBI:79005"/>
        <dbReference type="EC" id="2.1.1.314"/>
    </reaction>
</comment>
<evidence type="ECO:0000256" key="3">
    <source>
        <dbReference type="ARBA" id="ARBA00048752"/>
    </source>
</evidence>
<keyword evidence="5" id="KW-1185">Reference proteome</keyword>
<dbReference type="SUPFAM" id="SSF53790">
    <property type="entry name" value="Tetrapyrrole methylase"/>
    <property type="match status" value="1"/>
</dbReference>
<dbReference type="InterPro" id="IPR004551">
    <property type="entry name" value="Dphthn_synthase"/>
</dbReference>
<dbReference type="GO" id="GO:0017183">
    <property type="term" value="P:protein histidyl modification to diphthamide"/>
    <property type="evidence" value="ECO:0007669"/>
    <property type="project" value="InterPro"/>
</dbReference>
<dbReference type="Gene3D" id="3.40.1010.10">
    <property type="entry name" value="Cobalt-precorrin-4 Transmethylase, Domain 1"/>
    <property type="match status" value="1"/>
</dbReference>
<evidence type="ECO:0000256" key="2">
    <source>
        <dbReference type="ARBA" id="ARBA00011927"/>
    </source>
</evidence>
<feature type="domain" description="Tetrapyrrole methylase" evidence="4">
    <location>
        <begin position="3"/>
        <end position="111"/>
    </location>
</feature>
<protein>
    <recommendedName>
        <fullName evidence="2">diphthine methyl ester synthase</fullName>
        <ecNumber evidence="2">2.1.1.314</ecNumber>
    </recommendedName>
</protein>
<sequence length="158" mass="17903">MVFYLIGLGLGDAGDITVNGLNIVRSCAKVFLESYTSMLSNGPDLASLEQFYGRPLREADRELVEQRIEQLLEEARTADIALLVVGDPFGATTHADLVLRARELDVPLRVVRVLDSQRVHSDRCWLLWTAAVQFWSDGVHPMWTDGWEPDSFLDKYFF</sequence>
<dbReference type="Pfam" id="PF00590">
    <property type="entry name" value="TP_methylase"/>
    <property type="match status" value="1"/>
</dbReference>